<evidence type="ECO:0000313" key="2">
    <source>
        <dbReference type="Proteomes" id="UP000634136"/>
    </source>
</evidence>
<accession>A0A834WZQ6</accession>
<dbReference type="AlphaFoldDB" id="A0A834WZQ6"/>
<dbReference type="Proteomes" id="UP000634136">
    <property type="component" value="Unassembled WGS sequence"/>
</dbReference>
<keyword evidence="2" id="KW-1185">Reference proteome</keyword>
<dbReference type="EMBL" id="JAAIUW010000004">
    <property type="protein sequence ID" value="KAF7835032.1"/>
    <property type="molecule type" value="Genomic_DNA"/>
</dbReference>
<protein>
    <submittedName>
        <fullName evidence="1">Uncharacterized protein</fullName>
    </submittedName>
</protein>
<comment type="caution">
    <text evidence="1">The sequence shown here is derived from an EMBL/GenBank/DDBJ whole genome shotgun (WGS) entry which is preliminary data.</text>
</comment>
<proteinExistence type="predicted"/>
<organism evidence="1 2">
    <name type="scientific">Senna tora</name>
    <dbReference type="NCBI Taxonomy" id="362788"/>
    <lineage>
        <taxon>Eukaryota</taxon>
        <taxon>Viridiplantae</taxon>
        <taxon>Streptophyta</taxon>
        <taxon>Embryophyta</taxon>
        <taxon>Tracheophyta</taxon>
        <taxon>Spermatophyta</taxon>
        <taxon>Magnoliopsida</taxon>
        <taxon>eudicotyledons</taxon>
        <taxon>Gunneridae</taxon>
        <taxon>Pentapetalae</taxon>
        <taxon>rosids</taxon>
        <taxon>fabids</taxon>
        <taxon>Fabales</taxon>
        <taxon>Fabaceae</taxon>
        <taxon>Caesalpinioideae</taxon>
        <taxon>Cassia clade</taxon>
        <taxon>Senna</taxon>
    </lineage>
</organism>
<sequence length="127" mass="13857">MRSHSIGNPSGSNARMGLVIRMGGKPAIESQHNSRSTSSNALSHKLVKRMRSHCIGNPSGSNAGIGLVIAWEVFQAMCKQILKGKPRLNLNIIQEAQVRTCSRTSESNGFIRVVLGIEVDLMLEWDS</sequence>
<reference evidence="1" key="1">
    <citation type="submission" date="2020-09" db="EMBL/GenBank/DDBJ databases">
        <title>Genome-Enabled Discovery of Anthraquinone Biosynthesis in Senna tora.</title>
        <authorList>
            <person name="Kang S.-H."/>
            <person name="Pandey R.P."/>
            <person name="Lee C.-M."/>
            <person name="Sim J.-S."/>
            <person name="Jeong J.-T."/>
            <person name="Choi B.-S."/>
            <person name="Jung M."/>
            <person name="Ginzburg D."/>
            <person name="Zhao K."/>
            <person name="Won S.Y."/>
            <person name="Oh T.-J."/>
            <person name="Yu Y."/>
            <person name="Kim N.-H."/>
            <person name="Lee O.R."/>
            <person name="Lee T.-H."/>
            <person name="Bashyal P."/>
            <person name="Kim T.-S."/>
            <person name="Lee W.-H."/>
            <person name="Kawkins C."/>
            <person name="Kim C.-K."/>
            <person name="Kim J.S."/>
            <person name="Ahn B.O."/>
            <person name="Rhee S.Y."/>
            <person name="Sohng J.K."/>
        </authorList>
    </citation>
    <scope>NUCLEOTIDE SEQUENCE</scope>
    <source>
        <tissue evidence="1">Leaf</tissue>
    </source>
</reference>
<name>A0A834WZQ6_9FABA</name>
<gene>
    <name evidence="1" type="ORF">G2W53_009891</name>
</gene>
<evidence type="ECO:0000313" key="1">
    <source>
        <dbReference type="EMBL" id="KAF7835032.1"/>
    </source>
</evidence>